<name>A0A453FAB6_AEGTS</name>
<keyword evidence="1" id="KW-1133">Transmembrane helix</keyword>
<evidence type="ECO:0000256" key="1">
    <source>
        <dbReference type="SAM" id="Phobius"/>
    </source>
</evidence>
<feature type="transmembrane region" description="Helical" evidence="1">
    <location>
        <begin position="33"/>
        <end position="57"/>
    </location>
</feature>
<evidence type="ECO:0000313" key="3">
    <source>
        <dbReference type="Proteomes" id="UP000015105"/>
    </source>
</evidence>
<accession>A0A453FAB6</accession>
<keyword evidence="3" id="KW-1185">Reference proteome</keyword>
<keyword evidence="1" id="KW-0472">Membrane</keyword>
<reference evidence="3" key="2">
    <citation type="journal article" date="2017" name="Nat. Plants">
        <title>The Aegilops tauschii genome reveals multiple impacts of transposons.</title>
        <authorList>
            <person name="Zhao G."/>
            <person name="Zou C."/>
            <person name="Li K."/>
            <person name="Wang K."/>
            <person name="Li T."/>
            <person name="Gao L."/>
            <person name="Zhang X."/>
            <person name="Wang H."/>
            <person name="Yang Z."/>
            <person name="Liu X."/>
            <person name="Jiang W."/>
            <person name="Mao L."/>
            <person name="Kong X."/>
            <person name="Jiao Y."/>
            <person name="Jia J."/>
        </authorList>
    </citation>
    <scope>NUCLEOTIDE SEQUENCE [LARGE SCALE GENOMIC DNA]</scope>
    <source>
        <strain evidence="3">cv. AL8/78</strain>
    </source>
</reference>
<sequence length="81" mass="9233">APEFYHNIVRFISLHIVLHCCKTVKTGINFHPVIISFLQAVLSFVYLGIGTAVVSFLRKSMSRLCQLLHMSSHHLHPCWST</sequence>
<dbReference type="EnsemblPlants" id="AET3Gv20625100.25">
    <property type="protein sequence ID" value="AET3Gv20625100.25"/>
    <property type="gene ID" value="AET3Gv20625100"/>
</dbReference>
<reference evidence="3" key="1">
    <citation type="journal article" date="2014" name="Science">
        <title>Ancient hybridizations among the ancestral genomes of bread wheat.</title>
        <authorList>
            <consortium name="International Wheat Genome Sequencing Consortium,"/>
            <person name="Marcussen T."/>
            <person name="Sandve S.R."/>
            <person name="Heier L."/>
            <person name="Spannagl M."/>
            <person name="Pfeifer M."/>
            <person name="Jakobsen K.S."/>
            <person name="Wulff B.B."/>
            <person name="Steuernagel B."/>
            <person name="Mayer K.F."/>
            <person name="Olsen O.A."/>
        </authorList>
    </citation>
    <scope>NUCLEOTIDE SEQUENCE [LARGE SCALE GENOMIC DNA]</scope>
    <source>
        <strain evidence="3">cv. AL8/78</strain>
    </source>
</reference>
<dbReference type="Gramene" id="AET3Gv20625100.25">
    <property type="protein sequence ID" value="AET3Gv20625100.25"/>
    <property type="gene ID" value="AET3Gv20625100"/>
</dbReference>
<reference evidence="2" key="3">
    <citation type="journal article" date="2017" name="Nature">
        <title>Genome sequence of the progenitor of the wheat D genome Aegilops tauschii.</title>
        <authorList>
            <person name="Luo M.C."/>
            <person name="Gu Y.Q."/>
            <person name="Puiu D."/>
            <person name="Wang H."/>
            <person name="Twardziok S.O."/>
            <person name="Deal K.R."/>
            <person name="Huo N."/>
            <person name="Zhu T."/>
            <person name="Wang L."/>
            <person name="Wang Y."/>
            <person name="McGuire P.E."/>
            <person name="Liu S."/>
            <person name="Long H."/>
            <person name="Ramasamy R.K."/>
            <person name="Rodriguez J.C."/>
            <person name="Van S.L."/>
            <person name="Yuan L."/>
            <person name="Wang Z."/>
            <person name="Xia Z."/>
            <person name="Xiao L."/>
            <person name="Anderson O.D."/>
            <person name="Ouyang S."/>
            <person name="Liang Y."/>
            <person name="Zimin A.V."/>
            <person name="Pertea G."/>
            <person name="Qi P."/>
            <person name="Bennetzen J.L."/>
            <person name="Dai X."/>
            <person name="Dawson M.W."/>
            <person name="Muller H.G."/>
            <person name="Kugler K."/>
            <person name="Rivarola-Duarte L."/>
            <person name="Spannagl M."/>
            <person name="Mayer K.F.X."/>
            <person name="Lu F.H."/>
            <person name="Bevan M.W."/>
            <person name="Leroy P."/>
            <person name="Li P."/>
            <person name="You F.M."/>
            <person name="Sun Q."/>
            <person name="Liu Z."/>
            <person name="Lyons E."/>
            <person name="Wicker T."/>
            <person name="Salzberg S.L."/>
            <person name="Devos K.M."/>
            <person name="Dvorak J."/>
        </authorList>
    </citation>
    <scope>NUCLEOTIDE SEQUENCE [LARGE SCALE GENOMIC DNA]</scope>
    <source>
        <strain evidence="2">cv. AL8/78</strain>
    </source>
</reference>
<dbReference type="Proteomes" id="UP000015105">
    <property type="component" value="Chromosome 3D"/>
</dbReference>
<organism evidence="2 3">
    <name type="scientific">Aegilops tauschii subsp. strangulata</name>
    <name type="common">Goatgrass</name>
    <dbReference type="NCBI Taxonomy" id="200361"/>
    <lineage>
        <taxon>Eukaryota</taxon>
        <taxon>Viridiplantae</taxon>
        <taxon>Streptophyta</taxon>
        <taxon>Embryophyta</taxon>
        <taxon>Tracheophyta</taxon>
        <taxon>Spermatophyta</taxon>
        <taxon>Magnoliopsida</taxon>
        <taxon>Liliopsida</taxon>
        <taxon>Poales</taxon>
        <taxon>Poaceae</taxon>
        <taxon>BOP clade</taxon>
        <taxon>Pooideae</taxon>
        <taxon>Triticodae</taxon>
        <taxon>Triticeae</taxon>
        <taxon>Triticinae</taxon>
        <taxon>Aegilops</taxon>
    </lineage>
</organism>
<reference evidence="2" key="5">
    <citation type="journal article" date="2021" name="G3 (Bethesda)">
        <title>Aegilops tauschii genome assembly Aet v5.0 features greater sequence contiguity and improved annotation.</title>
        <authorList>
            <person name="Wang L."/>
            <person name="Zhu T."/>
            <person name="Rodriguez J.C."/>
            <person name="Deal K.R."/>
            <person name="Dubcovsky J."/>
            <person name="McGuire P.E."/>
            <person name="Lux T."/>
            <person name="Spannagl M."/>
            <person name="Mayer K.F.X."/>
            <person name="Baldrich P."/>
            <person name="Meyers B.C."/>
            <person name="Huo N."/>
            <person name="Gu Y.Q."/>
            <person name="Zhou H."/>
            <person name="Devos K.M."/>
            <person name="Bennetzen J.L."/>
            <person name="Unver T."/>
            <person name="Budak H."/>
            <person name="Gulick P.J."/>
            <person name="Galiba G."/>
            <person name="Kalapos B."/>
            <person name="Nelson D.R."/>
            <person name="Li P."/>
            <person name="You F.M."/>
            <person name="Luo M.C."/>
            <person name="Dvorak J."/>
        </authorList>
    </citation>
    <scope>NUCLEOTIDE SEQUENCE [LARGE SCALE GENOMIC DNA]</scope>
    <source>
        <strain evidence="2">cv. AL8/78</strain>
    </source>
</reference>
<keyword evidence="1" id="KW-0812">Transmembrane</keyword>
<dbReference type="AlphaFoldDB" id="A0A453FAB6"/>
<reference evidence="2" key="4">
    <citation type="submission" date="2019-03" db="UniProtKB">
        <authorList>
            <consortium name="EnsemblPlants"/>
        </authorList>
    </citation>
    <scope>IDENTIFICATION</scope>
</reference>
<proteinExistence type="predicted"/>
<protein>
    <submittedName>
        <fullName evidence="2">Uncharacterized protein</fullName>
    </submittedName>
</protein>
<evidence type="ECO:0000313" key="2">
    <source>
        <dbReference type="EnsemblPlants" id="AET3Gv20625100.25"/>
    </source>
</evidence>